<dbReference type="EMBL" id="JAGSCS010000012">
    <property type="protein sequence ID" value="MBR0576553.1"/>
    <property type="molecule type" value="Genomic_DNA"/>
</dbReference>
<evidence type="ECO:0000256" key="5">
    <source>
        <dbReference type="ARBA" id="ARBA00050776"/>
    </source>
</evidence>
<dbReference type="PANTHER" id="PTHR43586:SF4">
    <property type="entry name" value="ISOPENICILLIN N EPIMERASE"/>
    <property type="match status" value="1"/>
</dbReference>
<proteinExistence type="inferred from homology"/>
<evidence type="ECO:0000256" key="4">
    <source>
        <dbReference type="ARBA" id="ARBA00022898"/>
    </source>
</evidence>
<dbReference type="Proteomes" id="UP000675379">
    <property type="component" value="Unassembled WGS sequence"/>
</dbReference>
<dbReference type="SUPFAM" id="SSF53383">
    <property type="entry name" value="PLP-dependent transferases"/>
    <property type="match status" value="1"/>
</dbReference>
<dbReference type="InterPro" id="IPR015422">
    <property type="entry name" value="PyrdxlP-dep_Trfase_small"/>
</dbReference>
<keyword evidence="8" id="KW-0032">Aminotransferase</keyword>
<comment type="catalytic activity">
    <reaction evidence="5">
        <text>(sulfur carrier)-H + L-cysteine = (sulfur carrier)-SH + L-alanine</text>
        <dbReference type="Rhea" id="RHEA:43892"/>
        <dbReference type="Rhea" id="RHEA-COMP:14737"/>
        <dbReference type="Rhea" id="RHEA-COMP:14739"/>
        <dbReference type="ChEBI" id="CHEBI:29917"/>
        <dbReference type="ChEBI" id="CHEBI:35235"/>
        <dbReference type="ChEBI" id="CHEBI:57972"/>
        <dbReference type="ChEBI" id="CHEBI:64428"/>
        <dbReference type="EC" id="2.8.1.7"/>
    </reaction>
</comment>
<feature type="domain" description="Aminotransferase class V" evidence="7">
    <location>
        <begin position="2"/>
        <end position="370"/>
    </location>
</feature>
<dbReference type="InterPro" id="IPR015421">
    <property type="entry name" value="PyrdxlP-dep_Trfase_major"/>
</dbReference>
<comment type="caution">
    <text evidence="8">The sequence shown here is derived from an EMBL/GenBank/DDBJ whole genome shotgun (WGS) entry which is preliminary data.</text>
</comment>
<dbReference type="EC" id="2.8.1.7" evidence="3"/>
<comment type="cofactor">
    <cofactor evidence="1 6">
        <name>pyridoxal 5'-phosphate</name>
        <dbReference type="ChEBI" id="CHEBI:597326"/>
    </cofactor>
</comment>
<evidence type="ECO:0000259" key="7">
    <source>
        <dbReference type="Pfam" id="PF00266"/>
    </source>
</evidence>
<dbReference type="AlphaFoldDB" id="A0A941HRF8"/>
<dbReference type="PANTHER" id="PTHR43586">
    <property type="entry name" value="CYSTEINE DESULFURASE"/>
    <property type="match status" value="1"/>
</dbReference>
<evidence type="ECO:0000313" key="9">
    <source>
        <dbReference type="Proteomes" id="UP000675379"/>
    </source>
</evidence>
<sequence length="388" mass="42002">MIYMDNASTTWKKPPAVSDTVYRSLQEGAGNPGRGANAVSLGSSGILLRTRGLLMELFQAPQPENVIFKASVTDALNTLLLGLLKPGDHVISSVMEHNSVLRPLEHLKQKGIITYDLLGADEEGRILLQELPQLERPETRAVILSHVSNLTGTLQPIEKVREKLKNKDIFILADAAQSAGYLPVGLISHDLDAIAFTGHKGLLGPQGTGGFALSDRLNAAMEPVFTGGTGSDSLSLHQPMFLPDKFESGTQNVAGIAGLAEGIKYIKELSLDIIRTNHQRLTEVFLQELSTLPEITLHGPATSAGRVPNFSMTFATLNPSEAAFRLEQDFGIIVRSGYHCAPLAHKAMGTFETGSVRISFGHFTTETELIQLIQALRTLCEVQHGRLP</sequence>
<dbReference type="InterPro" id="IPR020578">
    <property type="entry name" value="Aminotrans_V_PyrdxlP_BS"/>
</dbReference>
<evidence type="ECO:0000313" key="8">
    <source>
        <dbReference type="EMBL" id="MBR0576553.1"/>
    </source>
</evidence>
<dbReference type="PIRSF" id="PIRSF005572">
    <property type="entry name" value="NifS"/>
    <property type="match status" value="1"/>
</dbReference>
<evidence type="ECO:0000256" key="1">
    <source>
        <dbReference type="ARBA" id="ARBA00001933"/>
    </source>
</evidence>
<dbReference type="PROSITE" id="PS00595">
    <property type="entry name" value="AA_TRANSFER_CLASS_5"/>
    <property type="match status" value="1"/>
</dbReference>
<dbReference type="InterPro" id="IPR015424">
    <property type="entry name" value="PyrdxlP-dep_Trfase"/>
</dbReference>
<evidence type="ECO:0000256" key="6">
    <source>
        <dbReference type="RuleBase" id="RU004504"/>
    </source>
</evidence>
<dbReference type="InterPro" id="IPR010969">
    <property type="entry name" value="Cys_dSase-rel_unknwn_funct"/>
</dbReference>
<gene>
    <name evidence="8" type="ORF">KCG48_09390</name>
</gene>
<dbReference type="GO" id="GO:0031071">
    <property type="term" value="F:cysteine desulfurase activity"/>
    <property type="evidence" value="ECO:0007669"/>
    <property type="project" value="UniProtKB-EC"/>
</dbReference>
<dbReference type="Gene3D" id="3.90.1150.10">
    <property type="entry name" value="Aspartate Aminotransferase, domain 1"/>
    <property type="match status" value="1"/>
</dbReference>
<comment type="similarity">
    <text evidence="2">Belongs to the class-V pyridoxal-phosphate-dependent aminotransferase family. Csd subfamily.</text>
</comment>
<dbReference type="Gene3D" id="3.40.640.10">
    <property type="entry name" value="Type I PLP-dependent aspartate aminotransferase-like (Major domain)"/>
    <property type="match status" value="1"/>
</dbReference>
<keyword evidence="4" id="KW-0663">Pyridoxal phosphate</keyword>
<evidence type="ECO:0000256" key="2">
    <source>
        <dbReference type="ARBA" id="ARBA00010447"/>
    </source>
</evidence>
<dbReference type="RefSeq" id="WP_211801609.1">
    <property type="nucleotide sequence ID" value="NZ_JAGSCS010000012.1"/>
</dbReference>
<accession>A0A941HRF8</accession>
<dbReference type="NCBIfam" id="TIGR01977">
    <property type="entry name" value="am_tr_V_EF2568"/>
    <property type="match status" value="1"/>
</dbReference>
<keyword evidence="8" id="KW-0808">Transferase</keyword>
<keyword evidence="9" id="KW-1185">Reference proteome</keyword>
<dbReference type="InterPro" id="IPR000192">
    <property type="entry name" value="Aminotrans_V_dom"/>
</dbReference>
<dbReference type="InterPro" id="IPR016454">
    <property type="entry name" value="Cysteine_dSase"/>
</dbReference>
<organism evidence="8 9">
    <name type="scientific">Proteiniclasticum sediminis</name>
    <dbReference type="NCBI Taxonomy" id="2804028"/>
    <lineage>
        <taxon>Bacteria</taxon>
        <taxon>Bacillati</taxon>
        <taxon>Bacillota</taxon>
        <taxon>Clostridia</taxon>
        <taxon>Eubacteriales</taxon>
        <taxon>Clostridiaceae</taxon>
        <taxon>Proteiniclasticum</taxon>
    </lineage>
</organism>
<dbReference type="Pfam" id="PF00266">
    <property type="entry name" value="Aminotran_5"/>
    <property type="match status" value="1"/>
</dbReference>
<name>A0A941HRF8_9CLOT</name>
<dbReference type="GO" id="GO:0008483">
    <property type="term" value="F:transaminase activity"/>
    <property type="evidence" value="ECO:0007669"/>
    <property type="project" value="UniProtKB-KW"/>
</dbReference>
<evidence type="ECO:0000256" key="3">
    <source>
        <dbReference type="ARBA" id="ARBA00012239"/>
    </source>
</evidence>
<protein>
    <recommendedName>
        <fullName evidence="3">cysteine desulfurase</fullName>
        <ecNumber evidence="3">2.8.1.7</ecNumber>
    </recommendedName>
</protein>
<reference evidence="8" key="1">
    <citation type="submission" date="2021-04" db="EMBL/GenBank/DDBJ databases">
        <title>Proteiniclasticum sedimins sp. nov., an obligate anaerobic bacterium isolated from anaerobic sludge.</title>
        <authorList>
            <person name="Liu J."/>
        </authorList>
    </citation>
    <scope>NUCLEOTIDE SEQUENCE</scope>
    <source>
        <strain evidence="8">BAD-10</strain>
    </source>
</reference>